<organism evidence="1 2">
    <name type="scientific">Microvirga subterranea</name>
    <dbReference type="NCBI Taxonomy" id="186651"/>
    <lineage>
        <taxon>Bacteria</taxon>
        <taxon>Pseudomonadati</taxon>
        <taxon>Pseudomonadota</taxon>
        <taxon>Alphaproteobacteria</taxon>
        <taxon>Hyphomicrobiales</taxon>
        <taxon>Methylobacteriaceae</taxon>
        <taxon>Microvirga</taxon>
    </lineage>
</organism>
<comment type="caution">
    <text evidence="1">The sequence shown here is derived from an EMBL/GenBank/DDBJ whole genome shotgun (WGS) entry which is preliminary data.</text>
</comment>
<gene>
    <name evidence="1" type="ORF">DES45_10572</name>
</gene>
<sequence length="57" mass="6372">MTTDGDDVVNAYEHQLTNANFHGGLGRNTFQLLGGAIFDFNSLARFTNFEQIYGQFP</sequence>
<proteinExistence type="predicted"/>
<name>A0A370HJ48_9HYPH</name>
<reference evidence="1 2" key="1">
    <citation type="submission" date="2018-07" db="EMBL/GenBank/DDBJ databases">
        <title>Genomic Encyclopedia of Type Strains, Phase IV (KMG-IV): sequencing the most valuable type-strain genomes for metagenomic binning, comparative biology and taxonomic classification.</title>
        <authorList>
            <person name="Goeker M."/>
        </authorList>
    </citation>
    <scope>NUCLEOTIDE SEQUENCE [LARGE SCALE GENOMIC DNA]</scope>
    <source>
        <strain evidence="1 2">DSM 14364</strain>
    </source>
</reference>
<dbReference type="Proteomes" id="UP000254925">
    <property type="component" value="Unassembled WGS sequence"/>
</dbReference>
<dbReference type="EMBL" id="QQBB01000005">
    <property type="protein sequence ID" value="RDI58549.1"/>
    <property type="molecule type" value="Genomic_DNA"/>
</dbReference>
<protein>
    <submittedName>
        <fullName evidence="1">Uncharacterized protein</fullName>
    </submittedName>
</protein>
<dbReference type="AlphaFoldDB" id="A0A370HJ48"/>
<evidence type="ECO:0000313" key="2">
    <source>
        <dbReference type="Proteomes" id="UP000254925"/>
    </source>
</evidence>
<keyword evidence="2" id="KW-1185">Reference proteome</keyword>
<evidence type="ECO:0000313" key="1">
    <source>
        <dbReference type="EMBL" id="RDI58549.1"/>
    </source>
</evidence>
<accession>A0A370HJ48</accession>